<dbReference type="InterPro" id="IPR003661">
    <property type="entry name" value="HisK_dim/P_dom"/>
</dbReference>
<feature type="domain" description="Response regulatory" evidence="11">
    <location>
        <begin position="810"/>
        <end position="924"/>
    </location>
</feature>
<dbReference type="Pfam" id="PF00072">
    <property type="entry name" value="Response_reg"/>
    <property type="match status" value="1"/>
</dbReference>
<keyword evidence="3 7" id="KW-0597">Phosphoprotein</keyword>
<dbReference type="AlphaFoldDB" id="A0A3N4P8I7"/>
<dbReference type="InterPro" id="IPR003594">
    <property type="entry name" value="HATPase_dom"/>
</dbReference>
<dbReference type="Gene3D" id="3.30.565.10">
    <property type="entry name" value="Histidine kinase-like ATPase, C-terminal domain"/>
    <property type="match status" value="1"/>
</dbReference>
<dbReference type="EMBL" id="RMVG01000001">
    <property type="protein sequence ID" value="RPE04586.1"/>
    <property type="molecule type" value="Genomic_DNA"/>
</dbReference>
<dbReference type="PANTHER" id="PTHR43047:SF72">
    <property type="entry name" value="OSMOSENSING HISTIDINE PROTEIN KINASE SLN1"/>
    <property type="match status" value="1"/>
</dbReference>
<evidence type="ECO:0000256" key="7">
    <source>
        <dbReference type="PROSITE-ProRule" id="PRU00169"/>
    </source>
</evidence>
<dbReference type="CDD" id="cd17546">
    <property type="entry name" value="REC_hyHK_CKI1_RcsC-like"/>
    <property type="match status" value="1"/>
</dbReference>
<dbReference type="SUPFAM" id="SSF55874">
    <property type="entry name" value="ATPase domain of HSP90 chaperone/DNA topoisomerase II/histidine kinase"/>
    <property type="match status" value="1"/>
</dbReference>
<dbReference type="SMART" id="SM00387">
    <property type="entry name" value="HATPase_c"/>
    <property type="match status" value="1"/>
</dbReference>
<dbReference type="InterPro" id="IPR005467">
    <property type="entry name" value="His_kinase_dom"/>
</dbReference>
<dbReference type="SUPFAM" id="SSF47384">
    <property type="entry name" value="Homodimeric domain of signal transducing histidine kinase"/>
    <property type="match status" value="1"/>
</dbReference>
<dbReference type="GO" id="GO:0009927">
    <property type="term" value="F:histidine phosphotransfer kinase activity"/>
    <property type="evidence" value="ECO:0007669"/>
    <property type="project" value="TreeGrafter"/>
</dbReference>
<keyword evidence="4" id="KW-0808">Transferase</keyword>
<dbReference type="SUPFAM" id="SSF52172">
    <property type="entry name" value="CheY-like"/>
    <property type="match status" value="1"/>
</dbReference>
<feature type="modified residue" description="4-aspartylphosphate" evidence="7">
    <location>
        <position position="859"/>
    </location>
</feature>
<feature type="domain" description="Histidine kinase" evidence="10">
    <location>
        <begin position="564"/>
        <end position="784"/>
    </location>
</feature>
<dbReference type="Gene3D" id="3.40.190.10">
    <property type="entry name" value="Periplasmic binding protein-like II"/>
    <property type="match status" value="4"/>
</dbReference>
<dbReference type="SUPFAM" id="SSF47226">
    <property type="entry name" value="Histidine-containing phosphotransfer domain, HPT domain"/>
    <property type="match status" value="1"/>
</dbReference>
<feature type="signal peptide" evidence="9">
    <location>
        <begin position="1"/>
        <end position="17"/>
    </location>
</feature>
<dbReference type="InterPro" id="IPR004358">
    <property type="entry name" value="Sig_transdc_His_kin-like_C"/>
</dbReference>
<dbReference type="InterPro" id="IPR011006">
    <property type="entry name" value="CheY-like_superfamily"/>
</dbReference>
<dbReference type="PROSITE" id="PS50110">
    <property type="entry name" value="RESPONSE_REGULATORY"/>
    <property type="match status" value="1"/>
</dbReference>
<protein>
    <recommendedName>
        <fullName evidence="2">histidine kinase</fullName>
        <ecNumber evidence="2">2.7.13.3</ecNumber>
    </recommendedName>
</protein>
<dbReference type="InterPro" id="IPR001638">
    <property type="entry name" value="Solute-binding_3/MltF_N"/>
</dbReference>
<sequence length="1035" mass="115498">MRLLVWLMLLWCAASQAAEKRELLAHTQLSLNNLGLSQQEWHWLNSKKTLRYAAWQPIKPPFELMPGRQDYSGIVADYLGIIAASLHIPVTITLYASREEALQALKLGTADVIAFAQPARPFSGLALSRPWTSSQSVVVSRHEQRQQANSPLQVGVDEDDVCLEEERKQFPAARFISFKYVRQALEALTFGDIDFYLGSLIPTQYVINLENLQELDVQVRDDNPPARAFSFAAAQEQRNWVVIIDKLMARIPQAAHADIQRRWSNSVTRRNEAPAPLSSLESKWLSQHPQVSVVVPENNFPLSYVDARGQLQGIVADLLTLMQQRIGIEFIIHRTPYQADALDRVMRGDSQLMASTSFYSAQQHDLLTSRILLYSSRVQVVRLDAQPHETPRRLAFLYGEQSEETLRQYYPTSQLTGVRSWRQGLDKIVKGEADAMVMPLIIAGPLIAAHYPQQLRLAKGQWPGPLRIVLATSRNDYTLASILDKTLMSLPPEEVNAIISKRREPPVAVPPALLPPTVPVWLPLLTMLPCLVVIGWLLWLGRRRQKAVRLAERRIQQQSTFLTVLSHEMRNSVSAVNGMLELLRQQPPGEAVDQATLHVAHDAAGSLLSLTSEMLDFARLEANRLILRPEAVSLRALLESVAAVYEGVARQKHLRLLLAIDTTLNRKILVDPLRLRQILENLLSNAVKFTSSGDIRMEALCDILPDNHLQLTVRIEDSGAGIDSVTCQRLFHPFTQGENGEERQGSGMGLYISRSLARMMGGDILLQSQPGKGSVFSLTLQLAVLEEPDYVAPAPAAPDRPEKNSPDGLRILVIDDHPANRFLLLRQLACLGHQAIECENAALAGERVKQYRPQLVITDRCMPQQNGFDLTRSLKKRWPDLIVWGLSADWDDTTLDAAAQAGMTACLSRPLTLPVLQQHLSRLDQPVPTLWSPSALPPALLTGDKLSQFLLMQIEALDEALSHIASWRQSGQPALSATLHRLYGGMVILGATRLAALCQRRYQQPDELDELIEVAKALRQELIGTTKNGDGLTAK</sequence>
<keyword evidence="13" id="KW-1185">Reference proteome</keyword>
<dbReference type="InterPro" id="IPR036890">
    <property type="entry name" value="HATPase_C_sf"/>
</dbReference>
<evidence type="ECO:0000256" key="2">
    <source>
        <dbReference type="ARBA" id="ARBA00012438"/>
    </source>
</evidence>
<dbReference type="SMART" id="SM00062">
    <property type="entry name" value="PBPb"/>
    <property type="match status" value="1"/>
</dbReference>
<dbReference type="GO" id="GO:0000155">
    <property type="term" value="F:phosphorelay sensor kinase activity"/>
    <property type="evidence" value="ECO:0007669"/>
    <property type="project" value="InterPro"/>
</dbReference>
<dbReference type="Pfam" id="PF02518">
    <property type="entry name" value="HATPase_c"/>
    <property type="match status" value="1"/>
</dbReference>
<evidence type="ECO:0000256" key="3">
    <source>
        <dbReference type="ARBA" id="ARBA00022553"/>
    </source>
</evidence>
<dbReference type="CDD" id="cd16922">
    <property type="entry name" value="HATPase_EvgS-ArcB-TorS-like"/>
    <property type="match status" value="1"/>
</dbReference>
<comment type="caution">
    <text evidence="12">The sequence shown here is derived from an EMBL/GenBank/DDBJ whole genome shotgun (WGS) entry which is preliminary data.</text>
</comment>
<evidence type="ECO:0000313" key="12">
    <source>
        <dbReference type="EMBL" id="RPE04586.1"/>
    </source>
</evidence>
<evidence type="ECO:0000256" key="6">
    <source>
        <dbReference type="ARBA" id="ARBA00022777"/>
    </source>
</evidence>
<proteinExistence type="predicted"/>
<dbReference type="PRINTS" id="PR00344">
    <property type="entry name" value="BCTRLSENSOR"/>
</dbReference>
<dbReference type="CDD" id="cd00082">
    <property type="entry name" value="HisKA"/>
    <property type="match status" value="1"/>
</dbReference>
<dbReference type="GO" id="GO:0005886">
    <property type="term" value="C:plasma membrane"/>
    <property type="evidence" value="ECO:0007669"/>
    <property type="project" value="TreeGrafter"/>
</dbReference>
<accession>A0A3N4P8I7</accession>
<keyword evidence="8" id="KW-1133">Transmembrane helix</keyword>
<gene>
    <name evidence="12" type="ORF">BBB56_01760</name>
</gene>
<dbReference type="PROSITE" id="PS50109">
    <property type="entry name" value="HIS_KIN"/>
    <property type="match status" value="1"/>
</dbReference>
<evidence type="ECO:0000256" key="5">
    <source>
        <dbReference type="ARBA" id="ARBA00022729"/>
    </source>
</evidence>
<reference evidence="12 13" key="1">
    <citation type="submission" date="2018-11" db="EMBL/GenBank/DDBJ databases">
        <title>Whole genome sequencing of Pantoea sp. RIT388.</title>
        <authorList>
            <person name="Gan H.M."/>
            <person name="Hudson A.O."/>
        </authorList>
    </citation>
    <scope>NUCLEOTIDE SEQUENCE [LARGE SCALE GENOMIC DNA]</scope>
    <source>
        <strain evidence="12 13">RIT388</strain>
    </source>
</reference>
<evidence type="ECO:0000259" key="11">
    <source>
        <dbReference type="PROSITE" id="PS50110"/>
    </source>
</evidence>
<dbReference type="SMART" id="SM00448">
    <property type="entry name" value="REC"/>
    <property type="match status" value="1"/>
</dbReference>
<evidence type="ECO:0000256" key="1">
    <source>
        <dbReference type="ARBA" id="ARBA00000085"/>
    </source>
</evidence>
<dbReference type="SMART" id="SM00388">
    <property type="entry name" value="HisKA"/>
    <property type="match status" value="1"/>
</dbReference>
<evidence type="ECO:0000256" key="4">
    <source>
        <dbReference type="ARBA" id="ARBA00022679"/>
    </source>
</evidence>
<keyword evidence="6" id="KW-0418">Kinase</keyword>
<keyword evidence="8" id="KW-0812">Transmembrane</keyword>
<evidence type="ECO:0000313" key="13">
    <source>
        <dbReference type="Proteomes" id="UP000281332"/>
    </source>
</evidence>
<dbReference type="InterPro" id="IPR001789">
    <property type="entry name" value="Sig_transdc_resp-reg_receiver"/>
</dbReference>
<dbReference type="Pfam" id="PF00512">
    <property type="entry name" value="HisKA"/>
    <property type="match status" value="1"/>
</dbReference>
<feature type="transmembrane region" description="Helical" evidence="8">
    <location>
        <begin position="520"/>
        <end position="540"/>
    </location>
</feature>
<evidence type="ECO:0000256" key="9">
    <source>
        <dbReference type="SAM" id="SignalP"/>
    </source>
</evidence>
<feature type="chain" id="PRO_5018131436" description="histidine kinase" evidence="9">
    <location>
        <begin position="18"/>
        <end position="1035"/>
    </location>
</feature>
<dbReference type="InterPro" id="IPR036641">
    <property type="entry name" value="HPT_dom_sf"/>
</dbReference>
<dbReference type="RefSeq" id="WP_123798212.1">
    <property type="nucleotide sequence ID" value="NZ_RMVG01000001.1"/>
</dbReference>
<dbReference type="Gene3D" id="3.40.50.2300">
    <property type="match status" value="1"/>
</dbReference>
<evidence type="ECO:0000256" key="8">
    <source>
        <dbReference type="SAM" id="Phobius"/>
    </source>
</evidence>
<dbReference type="PANTHER" id="PTHR43047">
    <property type="entry name" value="TWO-COMPONENT HISTIDINE PROTEIN KINASE"/>
    <property type="match status" value="1"/>
</dbReference>
<dbReference type="SUPFAM" id="SSF53850">
    <property type="entry name" value="Periplasmic binding protein-like II"/>
    <property type="match status" value="2"/>
</dbReference>
<evidence type="ECO:0000259" key="10">
    <source>
        <dbReference type="PROSITE" id="PS50109"/>
    </source>
</evidence>
<dbReference type="CDD" id="cd13705">
    <property type="entry name" value="PBP2_BvgS_D1"/>
    <property type="match status" value="1"/>
</dbReference>
<keyword evidence="5 9" id="KW-0732">Signal</keyword>
<dbReference type="EC" id="2.7.13.3" evidence="2"/>
<keyword evidence="8" id="KW-0472">Membrane</keyword>
<dbReference type="Gene3D" id="1.10.287.130">
    <property type="match status" value="1"/>
</dbReference>
<comment type="catalytic activity">
    <reaction evidence="1">
        <text>ATP + protein L-histidine = ADP + protein N-phospho-L-histidine.</text>
        <dbReference type="EC" id="2.7.13.3"/>
    </reaction>
</comment>
<dbReference type="OrthoDB" id="9770795at2"/>
<dbReference type="InterPro" id="IPR049870">
    <property type="entry name" value="BvgS-like_periplasmic1"/>
</dbReference>
<name>A0A3N4P8I7_9GAMM</name>
<dbReference type="InterPro" id="IPR036097">
    <property type="entry name" value="HisK_dim/P_sf"/>
</dbReference>
<dbReference type="Proteomes" id="UP000281332">
    <property type="component" value="Unassembled WGS sequence"/>
</dbReference>
<organism evidence="12 13">
    <name type="scientific">Candidatus Pantoea deserta</name>
    <dbReference type="NCBI Taxonomy" id="1869313"/>
    <lineage>
        <taxon>Bacteria</taxon>
        <taxon>Pseudomonadati</taxon>
        <taxon>Pseudomonadota</taxon>
        <taxon>Gammaproteobacteria</taxon>
        <taxon>Enterobacterales</taxon>
        <taxon>Erwiniaceae</taxon>
        <taxon>Pantoea</taxon>
    </lineage>
</organism>